<dbReference type="InterPro" id="IPR031100">
    <property type="entry name" value="LOG_fam"/>
</dbReference>
<reference evidence="4 5" key="1">
    <citation type="submission" date="2023-10" db="EMBL/GenBank/DDBJ databases">
        <title>Rubellicoccus peritrichatus gen. nov., sp. nov., isolated from an algae of coral reef tank.</title>
        <authorList>
            <person name="Luo J."/>
        </authorList>
    </citation>
    <scope>NUCLEOTIDE SEQUENCE [LARGE SCALE GENOMIC DNA]</scope>
    <source>
        <strain evidence="4 5">CR14</strain>
    </source>
</reference>
<dbReference type="KEGG" id="puo:RZN69_20960"/>
<sequence length="273" mass="31056">MPEGLASDHQFDLVGQAVENILEMQPEFIKTAIQLERENVRQTVVFFGAAKVLSPENAQAELDALELRFKQIKRRTKKHWQQLDQAADGVYMSRYYQAAEDLAAKITLWSKTRGPKKELVIATGAGPGIMEAANKGAFTAGGRSAGFGIEIPTEQKPNEYITPELLFYFKSFLPRKFWLIFPARALVVFPGGIGTLDELFEVYTLMKTRKATRYIPIVLYGREYWEELINFDTMVRFGTIHKSDLDFISFCDSVDEAFDFITNELEKQEAAKD</sequence>
<dbReference type="EC" id="3.2.2.4" evidence="2"/>
<proteinExistence type="predicted"/>
<name>A0AAQ3LCK9_9BACT</name>
<evidence type="ECO:0000256" key="3">
    <source>
        <dbReference type="ARBA" id="ARBA00031983"/>
    </source>
</evidence>
<dbReference type="Gene3D" id="3.40.50.450">
    <property type="match status" value="1"/>
</dbReference>
<protein>
    <recommendedName>
        <fullName evidence="3">AMP nucleosidase</fullName>
        <ecNumber evidence="2">3.2.2.4</ecNumber>
    </recommendedName>
    <alternativeName>
        <fullName evidence="3">AMP nucleosidase</fullName>
    </alternativeName>
</protein>
<dbReference type="SUPFAM" id="SSF102405">
    <property type="entry name" value="MCP/YpsA-like"/>
    <property type="match status" value="1"/>
</dbReference>
<dbReference type="AlphaFoldDB" id="A0AAQ3LCK9"/>
<dbReference type="InterPro" id="IPR052341">
    <property type="entry name" value="LOG_family_nucleotidases"/>
</dbReference>
<dbReference type="EMBL" id="CP136920">
    <property type="protein sequence ID" value="WOO41098.1"/>
    <property type="molecule type" value="Genomic_DNA"/>
</dbReference>
<dbReference type="GO" id="GO:0005829">
    <property type="term" value="C:cytosol"/>
    <property type="evidence" value="ECO:0007669"/>
    <property type="project" value="TreeGrafter"/>
</dbReference>
<comment type="catalytic activity">
    <reaction evidence="1">
        <text>AMP + H2O = D-ribose 5-phosphate + adenine</text>
        <dbReference type="Rhea" id="RHEA:20129"/>
        <dbReference type="ChEBI" id="CHEBI:15377"/>
        <dbReference type="ChEBI" id="CHEBI:16708"/>
        <dbReference type="ChEBI" id="CHEBI:78346"/>
        <dbReference type="ChEBI" id="CHEBI:456215"/>
        <dbReference type="EC" id="3.2.2.4"/>
    </reaction>
</comment>
<keyword evidence="4" id="KW-0378">Hydrolase</keyword>
<keyword evidence="4" id="KW-0326">Glycosidase</keyword>
<dbReference type="PANTHER" id="PTHR43393:SF3">
    <property type="entry name" value="LYSINE DECARBOXYLASE-LIKE PROTEIN"/>
    <property type="match status" value="1"/>
</dbReference>
<dbReference type="Proteomes" id="UP001304300">
    <property type="component" value="Chromosome"/>
</dbReference>
<gene>
    <name evidence="4" type="ORF">RZN69_20960</name>
</gene>
<evidence type="ECO:0000313" key="5">
    <source>
        <dbReference type="Proteomes" id="UP001304300"/>
    </source>
</evidence>
<organism evidence="4 5">
    <name type="scientific">Rubellicoccus peritrichatus</name>
    <dbReference type="NCBI Taxonomy" id="3080537"/>
    <lineage>
        <taxon>Bacteria</taxon>
        <taxon>Pseudomonadati</taxon>
        <taxon>Verrucomicrobiota</taxon>
        <taxon>Opitutia</taxon>
        <taxon>Puniceicoccales</taxon>
        <taxon>Cerasicoccaceae</taxon>
        <taxon>Rubellicoccus</taxon>
    </lineage>
</organism>
<dbReference type="Pfam" id="PF03641">
    <property type="entry name" value="Lysine_decarbox"/>
    <property type="match status" value="1"/>
</dbReference>
<evidence type="ECO:0000256" key="2">
    <source>
        <dbReference type="ARBA" id="ARBA00011985"/>
    </source>
</evidence>
<keyword evidence="5" id="KW-1185">Reference proteome</keyword>
<dbReference type="PANTHER" id="PTHR43393">
    <property type="entry name" value="CYTOKININ RIBOSIDE 5'-MONOPHOSPHATE PHOSPHORIBOHYDROLASE"/>
    <property type="match status" value="1"/>
</dbReference>
<dbReference type="GO" id="GO:0008714">
    <property type="term" value="F:AMP nucleosidase activity"/>
    <property type="evidence" value="ECO:0007669"/>
    <property type="project" value="UniProtKB-EC"/>
</dbReference>
<evidence type="ECO:0000313" key="4">
    <source>
        <dbReference type="EMBL" id="WOO41098.1"/>
    </source>
</evidence>
<dbReference type="RefSeq" id="WP_317833477.1">
    <property type="nucleotide sequence ID" value="NZ_CP136920.1"/>
</dbReference>
<evidence type="ECO:0000256" key="1">
    <source>
        <dbReference type="ARBA" id="ARBA00000274"/>
    </source>
</evidence>
<accession>A0AAQ3LCK9</accession>